<dbReference type="Gene3D" id="3.40.50.720">
    <property type="entry name" value="NAD(P)-binding Rossmann-like Domain"/>
    <property type="match status" value="1"/>
</dbReference>
<feature type="region of interest" description="Disordered" evidence="9">
    <location>
        <begin position="7"/>
        <end position="27"/>
    </location>
</feature>
<dbReference type="Gene3D" id="3.30.70.3290">
    <property type="match status" value="1"/>
</dbReference>
<dbReference type="InterPro" id="IPR050091">
    <property type="entry name" value="PKS_NRPS_Biosynth_Enz"/>
</dbReference>
<dbReference type="SUPFAM" id="SSF51735">
    <property type="entry name" value="NAD(P)-binding Rossmann-fold domains"/>
    <property type="match status" value="2"/>
</dbReference>
<dbReference type="InterPro" id="IPR036291">
    <property type="entry name" value="NAD(P)-bd_dom_sf"/>
</dbReference>
<dbReference type="SMART" id="SM00822">
    <property type="entry name" value="PKS_KR"/>
    <property type="match status" value="1"/>
</dbReference>
<dbReference type="SMART" id="SM00829">
    <property type="entry name" value="PKS_ER"/>
    <property type="match status" value="1"/>
</dbReference>
<gene>
    <name evidence="13" type="ORF">K505DRAFT_356438</name>
</gene>
<dbReference type="Pfam" id="PF23114">
    <property type="entry name" value="NAD-bd_HRPKS_sdrA"/>
    <property type="match status" value="1"/>
</dbReference>
<dbReference type="InterPro" id="IPR018201">
    <property type="entry name" value="Ketoacyl_synth_AS"/>
</dbReference>
<dbReference type="InterPro" id="IPR020843">
    <property type="entry name" value="ER"/>
</dbReference>
<dbReference type="InterPro" id="IPR014030">
    <property type="entry name" value="Ketoacyl_synth_N"/>
</dbReference>
<dbReference type="InterPro" id="IPR032821">
    <property type="entry name" value="PKS_assoc"/>
</dbReference>
<dbReference type="FunFam" id="3.40.50.720:FF:000209">
    <property type="entry name" value="Polyketide synthase Pks12"/>
    <property type="match status" value="1"/>
</dbReference>
<dbReference type="Pfam" id="PF00109">
    <property type="entry name" value="ketoacyl-synt"/>
    <property type="match status" value="1"/>
</dbReference>
<evidence type="ECO:0000313" key="14">
    <source>
        <dbReference type="Proteomes" id="UP000799757"/>
    </source>
</evidence>
<keyword evidence="3" id="KW-0808">Transferase</keyword>
<dbReference type="Pfam" id="PF08240">
    <property type="entry name" value="ADH_N"/>
    <property type="match status" value="1"/>
</dbReference>
<evidence type="ECO:0000256" key="9">
    <source>
        <dbReference type="SAM" id="MobiDB-lite"/>
    </source>
</evidence>
<dbReference type="SUPFAM" id="SSF50129">
    <property type="entry name" value="GroES-like"/>
    <property type="match status" value="1"/>
</dbReference>
<dbReference type="SMART" id="SM00826">
    <property type="entry name" value="PKS_DH"/>
    <property type="match status" value="1"/>
</dbReference>
<dbReference type="Proteomes" id="UP000799757">
    <property type="component" value="Unassembled WGS sequence"/>
</dbReference>
<dbReference type="InterPro" id="IPR013154">
    <property type="entry name" value="ADH-like_N"/>
</dbReference>
<dbReference type="OrthoDB" id="329835at2759"/>
<dbReference type="Gene3D" id="3.40.47.10">
    <property type="match status" value="1"/>
</dbReference>
<dbReference type="Gene3D" id="1.10.1200.10">
    <property type="entry name" value="ACP-like"/>
    <property type="match status" value="1"/>
</dbReference>
<feature type="domain" description="PKS/mFAS DH" evidence="12">
    <location>
        <begin position="945"/>
        <end position="1242"/>
    </location>
</feature>
<dbReference type="InterPro" id="IPR016035">
    <property type="entry name" value="Acyl_Trfase/lysoPLipase"/>
</dbReference>
<dbReference type="SMART" id="SM00825">
    <property type="entry name" value="PKS_KS"/>
    <property type="match status" value="1"/>
</dbReference>
<evidence type="ECO:0000256" key="7">
    <source>
        <dbReference type="ARBA" id="ARBA00023315"/>
    </source>
</evidence>
<dbReference type="PROSITE" id="PS00606">
    <property type="entry name" value="KS3_1"/>
    <property type="match status" value="1"/>
</dbReference>
<dbReference type="PROSITE" id="PS52004">
    <property type="entry name" value="KS3_2"/>
    <property type="match status" value="1"/>
</dbReference>
<dbReference type="Gene3D" id="3.10.129.110">
    <property type="entry name" value="Polyketide synthase dehydratase"/>
    <property type="match status" value="1"/>
</dbReference>
<reference evidence="13" key="1">
    <citation type="journal article" date="2020" name="Stud. Mycol.">
        <title>101 Dothideomycetes genomes: a test case for predicting lifestyles and emergence of pathogens.</title>
        <authorList>
            <person name="Haridas S."/>
            <person name="Albert R."/>
            <person name="Binder M."/>
            <person name="Bloem J."/>
            <person name="Labutti K."/>
            <person name="Salamov A."/>
            <person name="Andreopoulos B."/>
            <person name="Baker S."/>
            <person name="Barry K."/>
            <person name="Bills G."/>
            <person name="Bluhm B."/>
            <person name="Cannon C."/>
            <person name="Castanera R."/>
            <person name="Culley D."/>
            <person name="Daum C."/>
            <person name="Ezra D."/>
            <person name="Gonzalez J."/>
            <person name="Henrissat B."/>
            <person name="Kuo A."/>
            <person name="Liang C."/>
            <person name="Lipzen A."/>
            <person name="Lutzoni F."/>
            <person name="Magnuson J."/>
            <person name="Mondo S."/>
            <person name="Nolan M."/>
            <person name="Ohm R."/>
            <person name="Pangilinan J."/>
            <person name="Park H.-J."/>
            <person name="Ramirez L."/>
            <person name="Alfaro M."/>
            <person name="Sun H."/>
            <person name="Tritt A."/>
            <person name="Yoshinaga Y."/>
            <person name="Zwiers L.-H."/>
            <person name="Turgeon B."/>
            <person name="Goodwin S."/>
            <person name="Spatafora J."/>
            <person name="Crous P."/>
            <person name="Grigoriev I."/>
        </authorList>
    </citation>
    <scope>NUCLEOTIDE SEQUENCE</scope>
    <source>
        <strain evidence="13">CBS 109.77</strain>
    </source>
</reference>
<dbReference type="InterPro" id="IPR056501">
    <property type="entry name" value="NAD-bd_HRPKS_sdrA"/>
</dbReference>
<dbReference type="InterPro" id="IPR020807">
    <property type="entry name" value="PKS_DH"/>
</dbReference>
<keyword evidence="5" id="KW-0560">Oxidoreductase</keyword>
<evidence type="ECO:0000259" key="10">
    <source>
        <dbReference type="PROSITE" id="PS50075"/>
    </source>
</evidence>
<protein>
    <submittedName>
        <fullName evidence="13">Reducing type I polyketide synthase 10</fullName>
    </submittedName>
</protein>
<dbReference type="CDD" id="cd05195">
    <property type="entry name" value="enoyl_red"/>
    <property type="match status" value="1"/>
</dbReference>
<keyword evidence="6" id="KW-0511">Multifunctional enzyme</keyword>
<evidence type="ECO:0000256" key="3">
    <source>
        <dbReference type="ARBA" id="ARBA00022679"/>
    </source>
</evidence>
<dbReference type="CDD" id="cd00833">
    <property type="entry name" value="PKS"/>
    <property type="match status" value="1"/>
</dbReference>
<dbReference type="Pfam" id="PF08659">
    <property type="entry name" value="KR"/>
    <property type="match status" value="1"/>
</dbReference>
<feature type="active site" description="Proton donor; for dehydratase activity" evidence="8">
    <location>
        <position position="1159"/>
    </location>
</feature>
<name>A0A6A6XT84_9PLEO</name>
<dbReference type="Pfam" id="PF00107">
    <property type="entry name" value="ADH_zinc_N"/>
    <property type="match status" value="1"/>
</dbReference>
<dbReference type="EMBL" id="MU001761">
    <property type="protein sequence ID" value="KAF2799619.1"/>
    <property type="molecule type" value="Genomic_DNA"/>
</dbReference>
<dbReference type="InterPro" id="IPR049551">
    <property type="entry name" value="PKS_DH_C"/>
</dbReference>
<dbReference type="InterPro" id="IPR020841">
    <property type="entry name" value="PKS_Beta-ketoAc_synthase_dom"/>
</dbReference>
<keyword evidence="1" id="KW-0596">Phosphopantetheine</keyword>
<dbReference type="GO" id="GO:0004315">
    <property type="term" value="F:3-oxoacyl-[acyl-carrier-protein] synthase activity"/>
    <property type="evidence" value="ECO:0007669"/>
    <property type="project" value="InterPro"/>
</dbReference>
<dbReference type="GO" id="GO:0016491">
    <property type="term" value="F:oxidoreductase activity"/>
    <property type="evidence" value="ECO:0007669"/>
    <property type="project" value="UniProtKB-KW"/>
</dbReference>
<organism evidence="13 14">
    <name type="scientific">Melanomma pulvis-pyrius CBS 109.77</name>
    <dbReference type="NCBI Taxonomy" id="1314802"/>
    <lineage>
        <taxon>Eukaryota</taxon>
        <taxon>Fungi</taxon>
        <taxon>Dikarya</taxon>
        <taxon>Ascomycota</taxon>
        <taxon>Pezizomycotina</taxon>
        <taxon>Dothideomycetes</taxon>
        <taxon>Pleosporomycetidae</taxon>
        <taxon>Pleosporales</taxon>
        <taxon>Melanommataceae</taxon>
        <taxon>Melanomma</taxon>
    </lineage>
</organism>
<dbReference type="InterPro" id="IPR016039">
    <property type="entry name" value="Thiolase-like"/>
</dbReference>
<dbReference type="Gene3D" id="3.40.366.10">
    <property type="entry name" value="Malonyl-Coenzyme A Acyl Carrier Protein, domain 2"/>
    <property type="match status" value="1"/>
</dbReference>
<dbReference type="InterPro" id="IPR049552">
    <property type="entry name" value="PKS_DH_N"/>
</dbReference>
<dbReference type="Pfam" id="PF00698">
    <property type="entry name" value="Acyl_transf_1"/>
    <property type="match status" value="1"/>
</dbReference>
<evidence type="ECO:0000256" key="8">
    <source>
        <dbReference type="PROSITE-ProRule" id="PRU01363"/>
    </source>
</evidence>
<evidence type="ECO:0000259" key="11">
    <source>
        <dbReference type="PROSITE" id="PS52004"/>
    </source>
</evidence>
<keyword evidence="2" id="KW-0597">Phosphoprotein</keyword>
<evidence type="ECO:0000256" key="4">
    <source>
        <dbReference type="ARBA" id="ARBA00022857"/>
    </source>
</evidence>
<dbReference type="PROSITE" id="PS52019">
    <property type="entry name" value="PKS_MFAS_DH"/>
    <property type="match status" value="1"/>
</dbReference>
<dbReference type="Gene3D" id="3.90.180.10">
    <property type="entry name" value="Medium-chain alcohol dehydrogenases, catalytic domain"/>
    <property type="match status" value="1"/>
</dbReference>
<dbReference type="InterPro" id="IPR042104">
    <property type="entry name" value="PKS_dehydratase_sf"/>
</dbReference>
<dbReference type="Pfam" id="PF16197">
    <property type="entry name" value="KAsynt_C_assoc"/>
    <property type="match status" value="1"/>
</dbReference>
<sequence length="2370" mass="256924">MAPIIFEDSSEGSWSPEDTHPPTPSQFPREPIAICGLACRLPGDSTSPSAFWDLLSNGRSGKCGIPKSRFNIDAFYHPNGNDRAGSMMTKGGYFLNEDTREFENSFFGINNLEATYMDPQQRKLLEVVFECLENAGVPLDKASGSNTGSYVGNFTFDYLVMQSRDADYLTRYNSTGMGTSILGNRISHVFNLQGPSLVIDTACSSSLYCLHVACVALQNYECDAAIVAGANLVQSAEQHIGTMKAGVLSPTSECHTFDASADGYGRGEGIGALYVKRLSDAIRDGDPIRSVVRGSAINANGKTAGISLPSADGQEAVIRKAMAKAGVRPEDITFLECHGTGTKVGDAIEVEGLCRVFNRPSTNPLYIGSVKTNVGHSEAASGISSVLKATMALERGQIPPTYGLKELNPKLKQYESQISIPTELIEWPGSASKVRRIGINSFGYGGANAHVILEEGSSGITLDTATKQQLVAQTSVVIPLSAATTASLESRVADFAVHKFCNTDILDLAYTLGSRRTHFPVRGFLVAPRSQDLNDVFSKTAMVSSTVPPQGASTPLAFVFTGQGSQWAGMCKELFAEFPVFRKAISEMDSVLRNIPNGPTWTLQEAILDTTNGDLIHQPDRSQPLCTAIQVALVQLLASWDVSSSMVVGHSSGEIAAAFAAGHLSATEAIVIAYYRGYCVSKSEREGAMMAVGLSETLATEEISNSALDGQIRVACINSPEGVTISGDCEAIDTLLRVLEKKGTFARKLKTGGQAYHSHHMLVFGDEYQGLLDRVLPTLDPSFRLPKKAAVVSSVTGKPKSSGFDSGYWRSNLEGQVRFAHAIQEIHSHGDHQFIELGPHSSLELPVKQSLEKVGVSGAQVKYSAPIMRNSNALETTLSMAGKLWLNGFAVNWTKVNGLNSPGKSSKSHFRVLTDLPKYSFNYDEILWNEGRASSEYRHRKYPRHELLGSLIPGGNLDDHIFRNILHAADIDWLKDHKLGDAVVFPGAGYLCTAMEAIMQATGLSVSAKPSFRFSNVNILNALVFPTEAAVKTEMFTSLHKTSITNAATSSIWWDFSISTFQAGSAVPHAKGSISICAEKTDMVSKYKAPIGSLEPTAKRIWYEKLVKQGLNYGPTFQPISEFQTPRMKTGLHCGAIAPLLIASGDELAVYPVHPITLDAMLQTSIVATAAGAPTELRAKVPTRFGAINLNTAALGQCQINAQAKRTGFGSAETSSEIVADGEVVVQFDEVRLAPYESGGQMDTAGERHPMLRSLWKPDAYGLGYMTVEDAELHLQKFVDEADSPLEDDSIIRLGAMLDLLAHKNPRLRILELGNDIHDITLAAMDLLASKSEFKRLSSYTTASYLEDGTLSGGIVDLETGERAKPAPVNQETFHVIMIPITGPWLESHMDKIKDLLAEDGTMLALCPGSTSGAVTSSGLSCLTIPIHKGKASVVVARSPSKSDAEKLKKHKFLIVEREESALGLALEGALNAVQGSSVPRVKLNELTEDMVLAGITIFNLVELKSPLLATISDEDMSSVKLMTDRAGSIVWLTNGNIMEGARPDFSLVSGLSRALVLEQPSLKFYTYDIDNPDADVLATTNRLVSVLVQEGRYPDLEFVQYRNVVHISRFAPDNGLNGAFRAKQGLETTTLTLKDAGNVQLAIRSVGQFDTLFYKQQEPATSIAPTDVRIKVASAGLNAKDFYLLAGKVDVRDANSSNEYAGTVEQIGIKVTELAVGDRVVVMAPSQFQTYQTVPQWACVRLNDKEDFDVCATLPVVYSTAIYALHHRARIQTGETILIHSGAGGVGMAAIQLAQQAGAEVFTTVSTDEKKNYLVENLGINPSNVFSSRDTSFLDGILKATSGRGVDVVINSLTGDQLHATWRCVAECGRFVEIGKMDLTTAGRLEMDQFLKNTTFTAFDLSYLYHTTDVKLHAVWNKLLLETMELYRSGQIIGFESLKVFDIQDATQALRFFSSRNRMGKVTINLENPNSKIPVQRLKHETRFDSSKSYIMVGCLGGLGRTLSRWMLQRGAKKFAFLGRSGIDKPAARNLVEDLEASGAECTVIRGDVCSAKDVAAVVDAAQGDIGGVIQAAMGLNEALFTTMPNKYWHTGIDPKVQGTWHLHNSLRTSGRDSKLDFFLMTSSISGSVGTATESNYCAGNHFLDLFARFRHGQSLPAVSVGLGMISEVGYLHENPEIEALLLRKGIQAIGQDELLQIIDIALSGNTTTGMHHPHDRLAEAHILTGLEPMGLRELRKQGFEGTNPTLDDPRANLLSSALDGQEDVLRHVSDGNLPAQIAAGVEAGQTLSEAVMEFIQRRFGNLTLIKYESVDVKKAFAEYGMDSMIAAEFRTWFYQTLTVDVPFLTLLSKTSSLETLRDLVLKSLEGNE</sequence>
<dbReference type="InterPro" id="IPR014043">
    <property type="entry name" value="Acyl_transferase_dom"/>
</dbReference>
<dbReference type="InterPro" id="IPR001227">
    <property type="entry name" value="Ac_transferase_dom_sf"/>
</dbReference>
<dbReference type="GO" id="GO:1901336">
    <property type="term" value="P:lactone biosynthetic process"/>
    <property type="evidence" value="ECO:0007669"/>
    <property type="project" value="UniProtKB-ARBA"/>
</dbReference>
<dbReference type="SMART" id="SM00827">
    <property type="entry name" value="PKS_AT"/>
    <property type="match status" value="1"/>
</dbReference>
<dbReference type="Pfam" id="PF02801">
    <property type="entry name" value="Ketoacyl-synt_C"/>
    <property type="match status" value="1"/>
</dbReference>
<feature type="active site" description="Proton acceptor; for dehydratase activity" evidence="8">
    <location>
        <position position="977"/>
    </location>
</feature>
<evidence type="ECO:0000259" key="12">
    <source>
        <dbReference type="PROSITE" id="PS52019"/>
    </source>
</evidence>
<keyword evidence="7" id="KW-0012">Acyltransferase</keyword>
<feature type="domain" description="Ketosynthase family 3 (KS3)" evidence="11">
    <location>
        <begin position="29"/>
        <end position="455"/>
    </location>
</feature>
<dbReference type="InterPro" id="IPR011032">
    <property type="entry name" value="GroES-like_sf"/>
</dbReference>
<dbReference type="GO" id="GO:0044550">
    <property type="term" value="P:secondary metabolite biosynthetic process"/>
    <property type="evidence" value="ECO:0007669"/>
    <property type="project" value="TreeGrafter"/>
</dbReference>
<dbReference type="InterPro" id="IPR036736">
    <property type="entry name" value="ACP-like_sf"/>
</dbReference>
<dbReference type="InterPro" id="IPR057326">
    <property type="entry name" value="KR_dom"/>
</dbReference>
<evidence type="ECO:0000256" key="2">
    <source>
        <dbReference type="ARBA" id="ARBA00022553"/>
    </source>
</evidence>
<dbReference type="InterPro" id="IPR014031">
    <property type="entry name" value="Ketoacyl_synth_C"/>
</dbReference>
<keyword evidence="14" id="KW-1185">Reference proteome</keyword>
<keyword evidence="4" id="KW-0521">NADP</keyword>
<proteinExistence type="predicted"/>
<dbReference type="InterPro" id="IPR009081">
    <property type="entry name" value="PP-bd_ACP"/>
</dbReference>
<dbReference type="Pfam" id="PF14765">
    <property type="entry name" value="PS-DH"/>
    <property type="match status" value="1"/>
</dbReference>
<dbReference type="InterPro" id="IPR016036">
    <property type="entry name" value="Malonyl_transacylase_ACP-bd"/>
</dbReference>
<feature type="domain" description="Carrier" evidence="10">
    <location>
        <begin position="2288"/>
        <end position="2369"/>
    </location>
</feature>
<dbReference type="SUPFAM" id="SSF55048">
    <property type="entry name" value="Probable ACP-binding domain of malonyl-CoA ACP transacylase"/>
    <property type="match status" value="1"/>
</dbReference>
<dbReference type="GO" id="GO:0004312">
    <property type="term" value="F:fatty acid synthase activity"/>
    <property type="evidence" value="ECO:0007669"/>
    <property type="project" value="TreeGrafter"/>
</dbReference>
<dbReference type="PANTHER" id="PTHR43775:SF50">
    <property type="entry name" value="HIGHLY REDUCING POLYKETIDE SYNTHASE SRDA"/>
    <property type="match status" value="1"/>
</dbReference>
<dbReference type="InterPro" id="IPR013968">
    <property type="entry name" value="PKS_KR"/>
</dbReference>
<evidence type="ECO:0000256" key="5">
    <source>
        <dbReference type="ARBA" id="ARBA00023002"/>
    </source>
</evidence>
<dbReference type="InterPro" id="IPR013149">
    <property type="entry name" value="ADH-like_C"/>
</dbReference>
<dbReference type="GO" id="GO:0006633">
    <property type="term" value="P:fatty acid biosynthetic process"/>
    <property type="evidence" value="ECO:0007669"/>
    <property type="project" value="InterPro"/>
</dbReference>
<feature type="region of interest" description="N-terminal hotdog fold" evidence="8">
    <location>
        <begin position="945"/>
        <end position="1081"/>
    </location>
</feature>
<dbReference type="PANTHER" id="PTHR43775">
    <property type="entry name" value="FATTY ACID SYNTHASE"/>
    <property type="match status" value="1"/>
</dbReference>
<evidence type="ECO:0000313" key="13">
    <source>
        <dbReference type="EMBL" id="KAF2799619.1"/>
    </source>
</evidence>
<evidence type="ECO:0000256" key="6">
    <source>
        <dbReference type="ARBA" id="ARBA00023268"/>
    </source>
</evidence>
<dbReference type="SUPFAM" id="SSF53901">
    <property type="entry name" value="Thiolase-like"/>
    <property type="match status" value="1"/>
</dbReference>
<dbReference type="SUPFAM" id="SSF52151">
    <property type="entry name" value="FabD/lysophospholipase-like"/>
    <property type="match status" value="1"/>
</dbReference>
<dbReference type="SUPFAM" id="SSF47336">
    <property type="entry name" value="ACP-like"/>
    <property type="match status" value="1"/>
</dbReference>
<evidence type="ECO:0000256" key="1">
    <source>
        <dbReference type="ARBA" id="ARBA00022450"/>
    </source>
</evidence>
<dbReference type="Pfam" id="PF21089">
    <property type="entry name" value="PKS_DH_N"/>
    <property type="match status" value="1"/>
</dbReference>
<dbReference type="PROSITE" id="PS50075">
    <property type="entry name" value="CARRIER"/>
    <property type="match status" value="1"/>
</dbReference>
<dbReference type="InterPro" id="IPR049900">
    <property type="entry name" value="PKS_mFAS_DH"/>
</dbReference>
<feature type="region of interest" description="C-terminal hotdog fold" evidence="8">
    <location>
        <begin position="1094"/>
        <end position="1242"/>
    </location>
</feature>
<accession>A0A6A6XT84</accession>